<proteinExistence type="predicted"/>
<sequence>MHWCSFGVAGYHDCDHCTAQTNNLSVHEIRIHTNIKYPCDFCAWEFVWTDPKQHHNHKVHMHGYVPNARKERDPATYIRGGNRPRKATSKISFHSYARESSVSSCASSSRSSPGVSPDSRVLSPASPTELSISQLLNTTPSPQACSFPTRASDCYGGLPLSELHLAPPADVFTWRSSDAADLRDLSHYLPVNIGANDDDGMLCGLLTPEPTPQLFHCIRQSLFDASTLALLSSLSSSPATQSHPFIYGKDARLFPGILPTISLTLDNVIATPMHAIFL</sequence>
<evidence type="ECO:0000313" key="2">
    <source>
        <dbReference type="Proteomes" id="UP001148662"/>
    </source>
</evidence>
<dbReference type="EMBL" id="JANHOG010000801">
    <property type="protein sequence ID" value="KAJ3551437.1"/>
    <property type="molecule type" value="Genomic_DNA"/>
</dbReference>
<keyword evidence="2" id="KW-1185">Reference proteome</keyword>
<gene>
    <name evidence="1" type="ORF">NM688_g4700</name>
</gene>
<organism evidence="1 2">
    <name type="scientific">Phlebia brevispora</name>
    <dbReference type="NCBI Taxonomy" id="194682"/>
    <lineage>
        <taxon>Eukaryota</taxon>
        <taxon>Fungi</taxon>
        <taxon>Dikarya</taxon>
        <taxon>Basidiomycota</taxon>
        <taxon>Agaricomycotina</taxon>
        <taxon>Agaricomycetes</taxon>
        <taxon>Polyporales</taxon>
        <taxon>Meruliaceae</taxon>
        <taxon>Phlebia</taxon>
    </lineage>
</organism>
<dbReference type="Proteomes" id="UP001148662">
    <property type="component" value="Unassembled WGS sequence"/>
</dbReference>
<evidence type="ECO:0000313" key="1">
    <source>
        <dbReference type="EMBL" id="KAJ3551437.1"/>
    </source>
</evidence>
<accession>A0ACC1T275</accession>
<comment type="caution">
    <text evidence="1">The sequence shown here is derived from an EMBL/GenBank/DDBJ whole genome shotgun (WGS) entry which is preliminary data.</text>
</comment>
<reference evidence="1" key="1">
    <citation type="submission" date="2022-07" db="EMBL/GenBank/DDBJ databases">
        <title>Genome Sequence of Phlebia brevispora.</title>
        <authorList>
            <person name="Buettner E."/>
        </authorList>
    </citation>
    <scope>NUCLEOTIDE SEQUENCE</scope>
    <source>
        <strain evidence="1">MPL23</strain>
    </source>
</reference>
<protein>
    <submittedName>
        <fullName evidence="1">Uncharacterized protein</fullName>
    </submittedName>
</protein>
<name>A0ACC1T275_9APHY</name>